<evidence type="ECO:0000313" key="12">
    <source>
        <dbReference type="EMBL" id="KRY31740.1"/>
    </source>
</evidence>
<dbReference type="OrthoDB" id="191192at2759"/>
<dbReference type="InterPro" id="IPR037132">
    <property type="entry name" value="N_Gln_amidohydro_ab_roll_sf"/>
</dbReference>
<dbReference type="EMBL" id="JYDH01000112">
    <property type="protein sequence ID" value="KRY31740.1"/>
    <property type="molecule type" value="Genomic_DNA"/>
</dbReference>
<sequence>MTMTARQKSSEKRLTPVCSKFPKKSIEENVWHLSKQLISAFPTSNCRVCFLTNCKRKVSQLFEDVNFYVSLWHQRTGDPNFEGFVVWDYHVFAMLHHDQQGELIFDLDTTLQFPCSAKEYVEKAIRPDCECHNNRRLFRVVDAKLYVEKFASDRSHMISPETFAHPPPWPIIVTHNCQNNLSKWLEVAVDRCPHTDSYGCVFNLEHGVKIVNGKYCIHTPTYPYGYDLFVCCV</sequence>
<evidence type="ECO:0000256" key="7">
    <source>
        <dbReference type="ARBA" id="ARBA00029677"/>
    </source>
</evidence>
<evidence type="ECO:0000256" key="4">
    <source>
        <dbReference type="ARBA" id="ARBA00012718"/>
    </source>
</evidence>
<keyword evidence="13" id="KW-1185">Reference proteome</keyword>
<protein>
    <recommendedName>
        <fullName evidence="5 9">Protein N-terminal glutamine amidohydrolase</fullName>
        <ecNumber evidence="4 9">3.5.1.122</ecNumber>
    </recommendedName>
    <alternativeName>
        <fullName evidence="7 9">Protein NH2-terminal glutamine deamidase</fullName>
    </alternativeName>
</protein>
<gene>
    <name evidence="12" type="ORF">T01_16096</name>
    <name evidence="11" type="ORF">T01_7202</name>
</gene>
<evidence type="ECO:0000259" key="10">
    <source>
        <dbReference type="Pfam" id="PF09764"/>
    </source>
</evidence>
<accession>A0A0V1B3X1</accession>
<proteinExistence type="inferred from homology"/>
<organism evidence="11 13">
    <name type="scientific">Trichinella spiralis</name>
    <name type="common">Trichina worm</name>
    <dbReference type="NCBI Taxonomy" id="6334"/>
    <lineage>
        <taxon>Eukaryota</taxon>
        <taxon>Metazoa</taxon>
        <taxon>Ecdysozoa</taxon>
        <taxon>Nematoda</taxon>
        <taxon>Enoplea</taxon>
        <taxon>Dorylaimia</taxon>
        <taxon>Trichinellida</taxon>
        <taxon>Trichinellidae</taxon>
        <taxon>Trichinella</taxon>
    </lineage>
</organism>
<evidence type="ECO:0000313" key="13">
    <source>
        <dbReference type="Proteomes" id="UP000054776"/>
    </source>
</evidence>
<comment type="subunit">
    <text evidence="3 9">Monomer.</text>
</comment>
<comment type="catalytic activity">
    <reaction evidence="8 9">
        <text>N-terminal L-glutaminyl-[protein] + H2O = N-terminal L-glutamyl-[protein] + NH4(+)</text>
        <dbReference type="Rhea" id="RHEA:50680"/>
        <dbReference type="Rhea" id="RHEA-COMP:12668"/>
        <dbReference type="Rhea" id="RHEA-COMP:12777"/>
        <dbReference type="ChEBI" id="CHEBI:15377"/>
        <dbReference type="ChEBI" id="CHEBI:28938"/>
        <dbReference type="ChEBI" id="CHEBI:64721"/>
        <dbReference type="ChEBI" id="CHEBI:64722"/>
        <dbReference type="EC" id="3.5.1.122"/>
    </reaction>
</comment>
<dbReference type="GO" id="GO:0008418">
    <property type="term" value="F:protein-N-terminal asparagine amidohydrolase activity"/>
    <property type="evidence" value="ECO:0007669"/>
    <property type="project" value="UniProtKB-UniRule"/>
</dbReference>
<evidence type="ECO:0000256" key="1">
    <source>
        <dbReference type="ARBA" id="ARBA00003923"/>
    </source>
</evidence>
<dbReference type="InParanoid" id="A0A0V1B3X1"/>
<keyword evidence="6 9" id="KW-0378">Hydrolase</keyword>
<dbReference type="EC" id="3.5.1.122" evidence="4 9"/>
<dbReference type="GO" id="GO:0005829">
    <property type="term" value="C:cytosol"/>
    <property type="evidence" value="ECO:0007669"/>
    <property type="project" value="TreeGrafter"/>
</dbReference>
<dbReference type="Gene3D" id="3.10.620.10">
    <property type="entry name" value="Protein N-terminal glutamine amidohydrolase, alpha beta roll"/>
    <property type="match status" value="1"/>
</dbReference>
<dbReference type="GO" id="GO:0070773">
    <property type="term" value="F:protein-N-terminal glutamine amidohydrolase activity"/>
    <property type="evidence" value="ECO:0007669"/>
    <property type="project" value="UniProtKB-UniRule"/>
</dbReference>
<evidence type="ECO:0000256" key="6">
    <source>
        <dbReference type="ARBA" id="ARBA00022801"/>
    </source>
</evidence>
<dbReference type="Pfam" id="PF09764">
    <property type="entry name" value="Nt_Gln_amidase"/>
    <property type="match status" value="1"/>
</dbReference>
<comment type="caution">
    <text evidence="11">The sequence shown here is derived from an EMBL/GenBank/DDBJ whole genome shotgun (WGS) entry which is preliminary data.</text>
</comment>
<name>A0A0V1B3X1_TRISP</name>
<dbReference type="GO" id="GO:0005634">
    <property type="term" value="C:nucleus"/>
    <property type="evidence" value="ECO:0007669"/>
    <property type="project" value="TreeGrafter"/>
</dbReference>
<evidence type="ECO:0000256" key="2">
    <source>
        <dbReference type="ARBA" id="ARBA00008985"/>
    </source>
</evidence>
<evidence type="ECO:0000256" key="5">
    <source>
        <dbReference type="ARBA" id="ARBA00021247"/>
    </source>
</evidence>
<dbReference type="InterPro" id="IPR023128">
    <property type="entry name" value="Prot_N_Gln_amidohydro_ab_roll"/>
</dbReference>
<dbReference type="Proteomes" id="UP000054776">
    <property type="component" value="Unassembled WGS sequence"/>
</dbReference>
<evidence type="ECO:0000256" key="9">
    <source>
        <dbReference type="RuleBase" id="RU367082"/>
    </source>
</evidence>
<dbReference type="AlphaFoldDB" id="A0A0V1B3X1"/>
<dbReference type="STRING" id="6334.A0A0V1B3X1"/>
<feature type="domain" description="Protein N-terminal glutamine amidohydrolase alpha beta roll" evidence="10">
    <location>
        <begin position="27"/>
        <end position="207"/>
    </location>
</feature>
<dbReference type="PANTHER" id="PTHR13035:SF0">
    <property type="entry name" value="PROTEIN N-TERMINAL GLUTAMINE AMIDOHYDROLASE"/>
    <property type="match status" value="1"/>
</dbReference>
<dbReference type="PANTHER" id="PTHR13035">
    <property type="entry name" value="PROTEIN N-TERMINAL GLUTAMINE AMIDOHYDROLASE"/>
    <property type="match status" value="1"/>
</dbReference>
<evidence type="ECO:0000256" key="3">
    <source>
        <dbReference type="ARBA" id="ARBA00011245"/>
    </source>
</evidence>
<evidence type="ECO:0000256" key="8">
    <source>
        <dbReference type="ARBA" id="ARBA00048768"/>
    </source>
</evidence>
<comment type="similarity">
    <text evidence="2 9">Belongs to the NTAQ1 family.</text>
</comment>
<comment type="function">
    <text evidence="1 9">Mediates the side-chain deamidation of N-terminal glutamine residues to glutamate, an important step in N-end rule pathway of protein degradation. Conversion of the resulting N-terminal glutamine to glutamate renders the protein susceptible to arginylation, polyubiquitination and degradation as specified by the N-end rule. Does not act on substrates with internal or C-terminal glutamine and does not act on non-glutamine residues in any position.</text>
</comment>
<evidence type="ECO:0000313" key="11">
    <source>
        <dbReference type="EMBL" id="KRY31718.1"/>
    </source>
</evidence>
<dbReference type="InterPro" id="IPR039733">
    <property type="entry name" value="NTAQ1"/>
</dbReference>
<dbReference type="EMBL" id="JYDH01000112">
    <property type="protein sequence ID" value="KRY31718.1"/>
    <property type="molecule type" value="Genomic_DNA"/>
</dbReference>
<reference evidence="11 13" key="1">
    <citation type="submission" date="2015-01" db="EMBL/GenBank/DDBJ databases">
        <title>Evolution of Trichinella species and genotypes.</title>
        <authorList>
            <person name="Korhonen P.K."/>
            <person name="Edoardo P."/>
            <person name="Giuseppe L.R."/>
            <person name="Gasser R.B."/>
        </authorList>
    </citation>
    <scope>NUCLEOTIDE SEQUENCE [LARGE SCALE GENOMIC DNA]</scope>
    <source>
        <strain evidence="11">ISS3</strain>
    </source>
</reference>